<evidence type="ECO:0000256" key="7">
    <source>
        <dbReference type="RuleBase" id="RU003827"/>
    </source>
</evidence>
<reference evidence="11" key="2">
    <citation type="submission" date="2020-06" db="EMBL/GenBank/DDBJ databases">
        <title>Helianthus annuus Genome sequencing and assembly Release 2.</title>
        <authorList>
            <person name="Gouzy J."/>
            <person name="Langlade N."/>
            <person name="Munos S."/>
        </authorList>
    </citation>
    <scope>NUCLEOTIDE SEQUENCE</scope>
    <source>
        <tissue evidence="11">Leaves</tissue>
    </source>
</reference>
<evidence type="ECO:0000313" key="12">
    <source>
        <dbReference type="Proteomes" id="UP000215914"/>
    </source>
</evidence>
<accession>A0A9K3NVQ7</accession>
<organism evidence="11 12">
    <name type="scientific">Helianthus annuus</name>
    <name type="common">Common sunflower</name>
    <dbReference type="NCBI Taxonomy" id="4232"/>
    <lineage>
        <taxon>Eukaryota</taxon>
        <taxon>Viridiplantae</taxon>
        <taxon>Streptophyta</taxon>
        <taxon>Embryophyta</taxon>
        <taxon>Tracheophyta</taxon>
        <taxon>Spermatophyta</taxon>
        <taxon>Magnoliopsida</taxon>
        <taxon>eudicotyledons</taxon>
        <taxon>Gunneridae</taxon>
        <taxon>Pentapetalae</taxon>
        <taxon>asterids</taxon>
        <taxon>campanulids</taxon>
        <taxon>Asterales</taxon>
        <taxon>Asteraceae</taxon>
        <taxon>Asteroideae</taxon>
        <taxon>Heliantheae alliance</taxon>
        <taxon>Heliantheae</taxon>
        <taxon>Helianthus</taxon>
    </lineage>
</organism>
<evidence type="ECO:0000313" key="11">
    <source>
        <dbReference type="EMBL" id="KAF5813800.1"/>
    </source>
</evidence>
<evidence type="ECO:0000259" key="10">
    <source>
        <dbReference type="PROSITE" id="PS50866"/>
    </source>
</evidence>
<dbReference type="AlphaFoldDB" id="A0A9K3NVQ7"/>
<feature type="chain" id="PRO_5039907445" description="GOLD domain-containing protein" evidence="9">
    <location>
        <begin position="25"/>
        <end position="212"/>
    </location>
</feature>
<dbReference type="InterPro" id="IPR009038">
    <property type="entry name" value="GOLD_dom"/>
</dbReference>
<protein>
    <recommendedName>
        <fullName evidence="10">GOLD domain-containing protein</fullName>
    </recommendedName>
</protein>
<gene>
    <name evidence="11" type="ORF">HanXRQr2_Chr03g0102971</name>
</gene>
<dbReference type="GO" id="GO:0016020">
    <property type="term" value="C:membrane"/>
    <property type="evidence" value="ECO:0007669"/>
    <property type="project" value="UniProtKB-SubCell"/>
</dbReference>
<dbReference type="InterPro" id="IPR015720">
    <property type="entry name" value="Emp24-like"/>
</dbReference>
<dbReference type="SMART" id="SM01190">
    <property type="entry name" value="EMP24_GP25L"/>
    <property type="match status" value="1"/>
</dbReference>
<keyword evidence="5 8" id="KW-1133">Transmembrane helix</keyword>
<evidence type="ECO:0000256" key="2">
    <source>
        <dbReference type="ARBA" id="ARBA00007104"/>
    </source>
</evidence>
<keyword evidence="3 7" id="KW-0812">Transmembrane</keyword>
<dbReference type="Gramene" id="mRNA:HanXRQr2_Chr03g0102971">
    <property type="protein sequence ID" value="mRNA:HanXRQr2_Chr03g0102971"/>
    <property type="gene ID" value="HanXRQr2_Chr03g0102971"/>
</dbReference>
<dbReference type="PANTHER" id="PTHR22811">
    <property type="entry name" value="TRANSMEMBRANE EMP24 DOMAIN-CONTAINING PROTEIN"/>
    <property type="match status" value="1"/>
</dbReference>
<comment type="similarity">
    <text evidence="2 7">Belongs to the EMP24/GP25L family.</text>
</comment>
<dbReference type="Proteomes" id="UP000215914">
    <property type="component" value="Unassembled WGS sequence"/>
</dbReference>
<proteinExistence type="inferred from homology"/>
<evidence type="ECO:0000256" key="6">
    <source>
        <dbReference type="ARBA" id="ARBA00023136"/>
    </source>
</evidence>
<dbReference type="Pfam" id="PF01105">
    <property type="entry name" value="EMP24_GP25L"/>
    <property type="match status" value="1"/>
</dbReference>
<evidence type="ECO:0000256" key="9">
    <source>
        <dbReference type="SAM" id="SignalP"/>
    </source>
</evidence>
<evidence type="ECO:0000256" key="8">
    <source>
        <dbReference type="SAM" id="Phobius"/>
    </source>
</evidence>
<evidence type="ECO:0000256" key="1">
    <source>
        <dbReference type="ARBA" id="ARBA00004479"/>
    </source>
</evidence>
<evidence type="ECO:0000256" key="5">
    <source>
        <dbReference type="ARBA" id="ARBA00022989"/>
    </source>
</evidence>
<name>A0A9K3NVQ7_HELAN</name>
<evidence type="ECO:0000256" key="4">
    <source>
        <dbReference type="ARBA" id="ARBA00022729"/>
    </source>
</evidence>
<dbReference type="EMBL" id="MNCJ02000318">
    <property type="protein sequence ID" value="KAF5813800.1"/>
    <property type="molecule type" value="Genomic_DNA"/>
</dbReference>
<dbReference type="OrthoDB" id="759142at2759"/>
<keyword evidence="4 9" id="KW-0732">Signal</keyword>
<evidence type="ECO:0000256" key="3">
    <source>
        <dbReference type="ARBA" id="ARBA00022692"/>
    </source>
</evidence>
<feature type="domain" description="GOLD" evidence="10">
    <location>
        <begin position="34"/>
        <end position="147"/>
    </location>
</feature>
<keyword evidence="12" id="KW-1185">Reference proteome</keyword>
<feature type="signal peptide" evidence="9">
    <location>
        <begin position="1"/>
        <end position="24"/>
    </location>
</feature>
<comment type="caution">
    <text evidence="11">The sequence shown here is derived from an EMBL/GenBank/DDBJ whole genome shotgun (WGS) entry which is preliminary data.</text>
</comment>
<dbReference type="PROSITE" id="PS50866">
    <property type="entry name" value="GOLD"/>
    <property type="match status" value="1"/>
</dbReference>
<feature type="transmembrane region" description="Helical" evidence="8">
    <location>
        <begin position="180"/>
        <end position="202"/>
    </location>
</feature>
<reference evidence="11" key="1">
    <citation type="journal article" date="2017" name="Nature">
        <title>The sunflower genome provides insights into oil metabolism, flowering and Asterid evolution.</title>
        <authorList>
            <person name="Badouin H."/>
            <person name="Gouzy J."/>
            <person name="Grassa C.J."/>
            <person name="Murat F."/>
            <person name="Staton S.E."/>
            <person name="Cottret L."/>
            <person name="Lelandais-Briere C."/>
            <person name="Owens G.L."/>
            <person name="Carrere S."/>
            <person name="Mayjonade B."/>
            <person name="Legrand L."/>
            <person name="Gill N."/>
            <person name="Kane N.C."/>
            <person name="Bowers J.E."/>
            <person name="Hubner S."/>
            <person name="Bellec A."/>
            <person name="Berard A."/>
            <person name="Berges H."/>
            <person name="Blanchet N."/>
            <person name="Boniface M.C."/>
            <person name="Brunel D."/>
            <person name="Catrice O."/>
            <person name="Chaidir N."/>
            <person name="Claudel C."/>
            <person name="Donnadieu C."/>
            <person name="Faraut T."/>
            <person name="Fievet G."/>
            <person name="Helmstetter N."/>
            <person name="King M."/>
            <person name="Knapp S.J."/>
            <person name="Lai Z."/>
            <person name="Le Paslier M.C."/>
            <person name="Lippi Y."/>
            <person name="Lorenzon L."/>
            <person name="Mandel J.R."/>
            <person name="Marage G."/>
            <person name="Marchand G."/>
            <person name="Marquand E."/>
            <person name="Bret-Mestries E."/>
            <person name="Morien E."/>
            <person name="Nambeesan S."/>
            <person name="Nguyen T."/>
            <person name="Pegot-Espagnet P."/>
            <person name="Pouilly N."/>
            <person name="Raftis F."/>
            <person name="Sallet E."/>
            <person name="Schiex T."/>
            <person name="Thomas J."/>
            <person name="Vandecasteele C."/>
            <person name="Vares D."/>
            <person name="Vear F."/>
            <person name="Vautrin S."/>
            <person name="Crespi M."/>
            <person name="Mangin B."/>
            <person name="Burke J.M."/>
            <person name="Salse J."/>
            <person name="Munos S."/>
            <person name="Vincourt P."/>
            <person name="Rieseberg L.H."/>
            <person name="Langlade N.B."/>
        </authorList>
    </citation>
    <scope>NUCLEOTIDE SEQUENCE</scope>
    <source>
        <tissue evidence="11">Leaves</tissue>
    </source>
</reference>
<keyword evidence="6 8" id="KW-0472">Membrane</keyword>
<sequence length="212" mass="23773">MVEKVRLLLPMLLLMLILVQNGESVWLTLPRSGNKCVMEEIHNNVVVVGEYTVVIFEGLIRSNPTVSITVMSPSGNIIHHKENATHDEFAFTSTESGLYATCFLDDQPGEGGKLIVNIDWKMGAAAKDWDSIAKKEKIEGVELELRKLEGAVETIHGYLGYHKKREAEMRGVSETTNSRVAWYSISSLGICILASSAQLWYLTRFFQKKKLI</sequence>
<comment type="subcellular location">
    <subcellularLocation>
        <location evidence="1 7">Membrane</location>
        <topology evidence="1 7">Single-pass type I membrane protein</topology>
    </subcellularLocation>
</comment>